<dbReference type="PRINTS" id="PR00722">
    <property type="entry name" value="CHYMOTRYPSIN"/>
</dbReference>
<keyword evidence="4" id="KW-1015">Disulfide bond</keyword>
<evidence type="ECO:0000313" key="8">
    <source>
        <dbReference type="Proteomes" id="UP001519460"/>
    </source>
</evidence>
<evidence type="ECO:0000256" key="3">
    <source>
        <dbReference type="ARBA" id="ARBA00022825"/>
    </source>
</evidence>
<dbReference type="InterPro" id="IPR043504">
    <property type="entry name" value="Peptidase_S1_PA_chymotrypsin"/>
</dbReference>
<dbReference type="InterPro" id="IPR001254">
    <property type="entry name" value="Trypsin_dom"/>
</dbReference>
<name>A0ABD0KDP6_9CAEN</name>
<dbReference type="PROSITE" id="PS00135">
    <property type="entry name" value="TRYPSIN_SER"/>
    <property type="match status" value="1"/>
</dbReference>
<dbReference type="SUPFAM" id="SSF50494">
    <property type="entry name" value="Trypsin-like serine proteases"/>
    <property type="match status" value="1"/>
</dbReference>
<evidence type="ECO:0000256" key="1">
    <source>
        <dbReference type="ARBA" id="ARBA00022670"/>
    </source>
</evidence>
<evidence type="ECO:0000256" key="5">
    <source>
        <dbReference type="SAM" id="SignalP"/>
    </source>
</evidence>
<dbReference type="InterPro" id="IPR009003">
    <property type="entry name" value="Peptidase_S1_PA"/>
</dbReference>
<dbReference type="PANTHER" id="PTHR24264:SF54">
    <property type="entry name" value="PEPTIDASE S1 DOMAIN-CONTAINING PROTEIN"/>
    <property type="match status" value="1"/>
</dbReference>
<dbReference type="InterPro" id="IPR050127">
    <property type="entry name" value="Serine_Proteases_S1"/>
</dbReference>
<dbReference type="AlphaFoldDB" id="A0ABD0KDP6"/>
<dbReference type="InterPro" id="IPR001314">
    <property type="entry name" value="Peptidase_S1A"/>
</dbReference>
<comment type="caution">
    <text evidence="7">The sequence shown here is derived from an EMBL/GenBank/DDBJ whole genome shotgun (WGS) entry which is preliminary data.</text>
</comment>
<evidence type="ECO:0000313" key="7">
    <source>
        <dbReference type="EMBL" id="KAK7485276.1"/>
    </source>
</evidence>
<keyword evidence="1" id="KW-0645">Protease</keyword>
<feature type="chain" id="PRO_5044868776" description="Peptidase S1 domain-containing protein" evidence="5">
    <location>
        <begin position="23"/>
        <end position="313"/>
    </location>
</feature>
<feature type="domain" description="Peptidase S1" evidence="6">
    <location>
        <begin position="53"/>
        <end position="303"/>
    </location>
</feature>
<evidence type="ECO:0000259" key="6">
    <source>
        <dbReference type="PROSITE" id="PS50240"/>
    </source>
</evidence>
<organism evidence="7 8">
    <name type="scientific">Batillaria attramentaria</name>
    <dbReference type="NCBI Taxonomy" id="370345"/>
    <lineage>
        <taxon>Eukaryota</taxon>
        <taxon>Metazoa</taxon>
        <taxon>Spiralia</taxon>
        <taxon>Lophotrochozoa</taxon>
        <taxon>Mollusca</taxon>
        <taxon>Gastropoda</taxon>
        <taxon>Caenogastropoda</taxon>
        <taxon>Sorbeoconcha</taxon>
        <taxon>Cerithioidea</taxon>
        <taxon>Batillariidae</taxon>
        <taxon>Batillaria</taxon>
    </lineage>
</organism>
<dbReference type="PANTHER" id="PTHR24264">
    <property type="entry name" value="TRYPSIN-RELATED"/>
    <property type="match status" value="1"/>
</dbReference>
<dbReference type="Pfam" id="PF00089">
    <property type="entry name" value="Trypsin"/>
    <property type="match status" value="1"/>
</dbReference>
<gene>
    <name evidence="7" type="ORF">BaRGS_00023527</name>
</gene>
<keyword evidence="3" id="KW-0720">Serine protease</keyword>
<dbReference type="SMART" id="SM00020">
    <property type="entry name" value="Tryp_SPc"/>
    <property type="match status" value="1"/>
</dbReference>
<evidence type="ECO:0000256" key="2">
    <source>
        <dbReference type="ARBA" id="ARBA00022801"/>
    </source>
</evidence>
<keyword evidence="8" id="KW-1185">Reference proteome</keyword>
<dbReference type="CDD" id="cd00190">
    <property type="entry name" value="Tryp_SPc"/>
    <property type="match status" value="1"/>
</dbReference>
<dbReference type="EMBL" id="JACVVK020000197">
    <property type="protein sequence ID" value="KAK7485276.1"/>
    <property type="molecule type" value="Genomic_DNA"/>
</dbReference>
<dbReference type="Proteomes" id="UP001519460">
    <property type="component" value="Unassembled WGS sequence"/>
</dbReference>
<dbReference type="Gene3D" id="2.40.10.10">
    <property type="entry name" value="Trypsin-like serine proteases"/>
    <property type="match status" value="1"/>
</dbReference>
<feature type="signal peptide" evidence="5">
    <location>
        <begin position="1"/>
        <end position="22"/>
    </location>
</feature>
<proteinExistence type="predicted"/>
<protein>
    <recommendedName>
        <fullName evidence="6">Peptidase S1 domain-containing protein</fullName>
    </recommendedName>
</protein>
<dbReference type="GO" id="GO:0008236">
    <property type="term" value="F:serine-type peptidase activity"/>
    <property type="evidence" value="ECO:0007669"/>
    <property type="project" value="UniProtKB-KW"/>
</dbReference>
<sequence>MRAGLAVSSLVAVIVVFIAVDAGPDCKSVSTSPTLPSFPPANQDPPVELTKRVIKGTLMQPGEAKFSASLWYKKPNPFTVNTGLDHVCGGTLIADRWVLTSAHCFDDNTFAGLSSLSDWEVVMGEYMQNVSGETGEQKFTIDAIYIHPQYNISTFDVALLFLNAPAQMSDYVGTLDIDKDPDCAATGSTCTVYGWGQDEEEPFGYGTVLPYKADVTIWDQDACAQAFEGISYVTVTGNEVCAAGTDGTDACFGDSGGPLVCSCTKGPVVSGIVFTGVGCGRAEYPGVYERVSVFTGFITSTMAKHNGQQNASQ</sequence>
<dbReference type="FunFam" id="2.40.10.10:FF:000068">
    <property type="entry name" value="transmembrane protease serine 2"/>
    <property type="match status" value="1"/>
</dbReference>
<keyword evidence="2" id="KW-0378">Hydrolase</keyword>
<dbReference type="PROSITE" id="PS50240">
    <property type="entry name" value="TRYPSIN_DOM"/>
    <property type="match status" value="1"/>
</dbReference>
<dbReference type="GO" id="GO:0006508">
    <property type="term" value="P:proteolysis"/>
    <property type="evidence" value="ECO:0007669"/>
    <property type="project" value="UniProtKB-KW"/>
</dbReference>
<accession>A0ABD0KDP6</accession>
<keyword evidence="5" id="KW-0732">Signal</keyword>
<dbReference type="InterPro" id="IPR033116">
    <property type="entry name" value="TRYPSIN_SER"/>
</dbReference>
<reference evidence="7 8" key="1">
    <citation type="journal article" date="2023" name="Sci. Data">
        <title>Genome assembly of the Korean intertidal mud-creeper Batillaria attramentaria.</title>
        <authorList>
            <person name="Patra A.K."/>
            <person name="Ho P.T."/>
            <person name="Jun S."/>
            <person name="Lee S.J."/>
            <person name="Kim Y."/>
            <person name="Won Y.J."/>
        </authorList>
    </citation>
    <scope>NUCLEOTIDE SEQUENCE [LARGE SCALE GENOMIC DNA]</scope>
    <source>
        <strain evidence="7">Wonlab-2016</strain>
    </source>
</reference>
<evidence type="ECO:0000256" key="4">
    <source>
        <dbReference type="ARBA" id="ARBA00023157"/>
    </source>
</evidence>